<protein>
    <recommendedName>
        <fullName evidence="3">DUF4226 domain-containing protein</fullName>
    </recommendedName>
</protein>
<reference evidence="1 2" key="1">
    <citation type="submission" date="2017-02" db="EMBL/GenBank/DDBJ databases">
        <title>The new phylogeny of genus Mycobacterium.</title>
        <authorList>
            <person name="Tortoli E."/>
            <person name="Trovato A."/>
            <person name="Cirillo D.M."/>
        </authorList>
    </citation>
    <scope>NUCLEOTIDE SEQUENCE [LARGE SCALE GENOMIC DNA]</scope>
    <source>
        <strain evidence="1 2">DSM 45057</strain>
    </source>
</reference>
<dbReference type="OrthoDB" id="5144412at2"/>
<organism evidence="1 2">
    <name type="scientific">Mycobacterium angelicum</name>
    <dbReference type="NCBI Taxonomy" id="470074"/>
    <lineage>
        <taxon>Bacteria</taxon>
        <taxon>Bacillati</taxon>
        <taxon>Actinomycetota</taxon>
        <taxon>Actinomycetes</taxon>
        <taxon>Mycobacteriales</taxon>
        <taxon>Mycobacteriaceae</taxon>
        <taxon>Mycobacterium</taxon>
    </lineage>
</organism>
<gene>
    <name evidence="1" type="ORF">BST12_10505</name>
</gene>
<evidence type="ECO:0008006" key="3">
    <source>
        <dbReference type="Google" id="ProtNLM"/>
    </source>
</evidence>
<keyword evidence="2" id="KW-1185">Reference proteome</keyword>
<sequence length="250" mass="27190">MEADRIVAPTLRAAYESAVRGRQQLGAIAADIERAVANQRALSLDTPAGAAAFSRFLAVKTQDINRVVAETTAHVRAGVATLESLGPSYQAAGFGPKPEEPPPAPVPFPPYQPKVWGACRARGQDPDKVVRTFYHAPVSAGFRSLGAGDSVLYCGNDKYGLLHIQMRHFRDWDEIANTRWPSAGNWRYLADYAIGATLAYPERTEYNQGNDTFALYRKISTPDGRYVFTTRVVIAASDGKIVTAFPQTGG</sequence>
<dbReference type="Pfam" id="PF10774">
    <property type="entry name" value="DUF4226"/>
    <property type="match status" value="1"/>
</dbReference>
<evidence type="ECO:0000313" key="1">
    <source>
        <dbReference type="EMBL" id="ORA22213.1"/>
    </source>
</evidence>
<dbReference type="RefSeq" id="WP_083113028.1">
    <property type="nucleotide sequence ID" value="NZ_JACKTS010000049.1"/>
</dbReference>
<accession>A0A1W9ZWS2</accession>
<name>A0A1W9ZWS2_MYCAN</name>
<dbReference type="AlphaFoldDB" id="A0A1W9ZWS2"/>
<dbReference type="Proteomes" id="UP000192284">
    <property type="component" value="Unassembled WGS sequence"/>
</dbReference>
<dbReference type="EMBL" id="MVHE01000011">
    <property type="protein sequence ID" value="ORA22213.1"/>
    <property type="molecule type" value="Genomic_DNA"/>
</dbReference>
<proteinExistence type="predicted"/>
<dbReference type="InterPro" id="IPR019710">
    <property type="entry name" value="DUF4226"/>
</dbReference>
<evidence type="ECO:0000313" key="2">
    <source>
        <dbReference type="Proteomes" id="UP000192284"/>
    </source>
</evidence>
<comment type="caution">
    <text evidence="1">The sequence shown here is derived from an EMBL/GenBank/DDBJ whole genome shotgun (WGS) entry which is preliminary data.</text>
</comment>